<keyword evidence="4" id="KW-1185">Reference proteome</keyword>
<dbReference type="PANTHER" id="PTHR45710">
    <property type="entry name" value="C-TYPE LECTIN DOMAIN-CONTAINING PROTEIN 180"/>
    <property type="match status" value="1"/>
</dbReference>
<accession>A0A3B3VFP5</accession>
<dbReference type="GO" id="GO:0005886">
    <property type="term" value="C:plasma membrane"/>
    <property type="evidence" value="ECO:0007669"/>
    <property type="project" value="UniProtKB-SubCell"/>
</dbReference>
<dbReference type="AlphaFoldDB" id="A0A3B3VFP5"/>
<organism evidence="3 4">
    <name type="scientific">Poecilia latipinna</name>
    <name type="common">sailfin molly</name>
    <dbReference type="NCBI Taxonomy" id="48699"/>
    <lineage>
        <taxon>Eukaryota</taxon>
        <taxon>Metazoa</taxon>
        <taxon>Chordata</taxon>
        <taxon>Craniata</taxon>
        <taxon>Vertebrata</taxon>
        <taxon>Euteleostomi</taxon>
        <taxon>Actinopterygii</taxon>
        <taxon>Neopterygii</taxon>
        <taxon>Teleostei</taxon>
        <taxon>Neoteleostei</taxon>
        <taxon>Acanthomorphata</taxon>
        <taxon>Ovalentaria</taxon>
        <taxon>Atherinomorphae</taxon>
        <taxon>Cyprinodontiformes</taxon>
        <taxon>Poeciliidae</taxon>
        <taxon>Poeciliinae</taxon>
        <taxon>Poecilia</taxon>
    </lineage>
</organism>
<dbReference type="PROSITE" id="PS50041">
    <property type="entry name" value="C_TYPE_LECTIN_2"/>
    <property type="match status" value="1"/>
</dbReference>
<dbReference type="InterPro" id="IPR050828">
    <property type="entry name" value="C-type_lectin/matrix_domain"/>
</dbReference>
<evidence type="ECO:0000313" key="4">
    <source>
        <dbReference type="Proteomes" id="UP000261500"/>
    </source>
</evidence>
<dbReference type="GeneTree" id="ENSGT01000000214792"/>
<comment type="subcellular location">
    <subcellularLocation>
        <location evidence="1">Cell membrane</location>
        <topology evidence="1">Single-pass type II membrane protein</topology>
    </subcellularLocation>
</comment>
<dbReference type="SUPFAM" id="SSF56436">
    <property type="entry name" value="C-type lectin-like"/>
    <property type="match status" value="1"/>
</dbReference>
<dbReference type="Pfam" id="PF00059">
    <property type="entry name" value="Lectin_C"/>
    <property type="match status" value="1"/>
</dbReference>
<dbReference type="InterPro" id="IPR016186">
    <property type="entry name" value="C-type_lectin-like/link_sf"/>
</dbReference>
<evidence type="ECO:0000259" key="2">
    <source>
        <dbReference type="PROSITE" id="PS50041"/>
    </source>
</evidence>
<feature type="domain" description="C-type lectin" evidence="2">
    <location>
        <begin position="80"/>
        <end position="174"/>
    </location>
</feature>
<evidence type="ECO:0000313" key="3">
    <source>
        <dbReference type="Ensembl" id="ENSPLAP00000024575.1"/>
    </source>
</evidence>
<dbReference type="PANTHER" id="PTHR45710:SF26">
    <property type="entry name" value="RH26557P"/>
    <property type="match status" value="1"/>
</dbReference>
<dbReference type="InterPro" id="IPR001304">
    <property type="entry name" value="C-type_lectin-like"/>
</dbReference>
<name>A0A3B3VFP5_9TELE</name>
<reference evidence="3" key="2">
    <citation type="submission" date="2025-09" db="UniProtKB">
        <authorList>
            <consortium name="Ensembl"/>
        </authorList>
    </citation>
    <scope>IDENTIFICATION</scope>
</reference>
<dbReference type="Ensembl" id="ENSPLAT00000003039.1">
    <property type="protein sequence ID" value="ENSPLAP00000024575.1"/>
    <property type="gene ID" value="ENSPLAG00000010895.1"/>
</dbReference>
<proteinExistence type="predicted"/>
<reference evidence="3" key="1">
    <citation type="submission" date="2025-08" db="UniProtKB">
        <authorList>
            <consortium name="Ensembl"/>
        </authorList>
    </citation>
    <scope>IDENTIFICATION</scope>
</reference>
<evidence type="ECO:0000256" key="1">
    <source>
        <dbReference type="ARBA" id="ARBA00004401"/>
    </source>
</evidence>
<dbReference type="InterPro" id="IPR016187">
    <property type="entry name" value="CTDL_fold"/>
</dbReference>
<sequence length="180" mass="20304">MASDLKALSLIPAASHSTANRSSESCRSCSDDANKSMFRSLCGKRLALIIFILARPNVYSLISVVSERQCASCQKGWLHYQSSCYVVNNVEPKNQKTWEEARKNCNSWVDKNINGYWIGLRAEGGRWKWIDGSDLTNQAWIQQQNATDGQCVTSLQNREWTSVSCTEKNTWICEKKALSV</sequence>
<dbReference type="STRING" id="48699.ENSPLAP00000024575"/>
<dbReference type="Gene3D" id="3.10.100.10">
    <property type="entry name" value="Mannose-Binding Protein A, subunit A"/>
    <property type="match status" value="2"/>
</dbReference>
<dbReference type="SMART" id="SM00034">
    <property type="entry name" value="CLECT"/>
    <property type="match status" value="1"/>
</dbReference>
<protein>
    <recommendedName>
        <fullName evidence="2">C-type lectin domain-containing protein</fullName>
    </recommendedName>
</protein>
<dbReference type="Proteomes" id="UP000261500">
    <property type="component" value="Unplaced"/>
</dbReference>